<name>A5C0X8_VITVI</name>
<dbReference type="Pfam" id="PF07727">
    <property type="entry name" value="RVT_2"/>
    <property type="match status" value="1"/>
</dbReference>
<evidence type="ECO:0000259" key="1">
    <source>
        <dbReference type="Pfam" id="PF07727"/>
    </source>
</evidence>
<dbReference type="AlphaFoldDB" id="A5C0X8"/>
<dbReference type="PANTHER" id="PTHR11439:SF450">
    <property type="entry name" value="REVERSE TRANSCRIPTASE TY1_COPIA-TYPE DOMAIN-CONTAINING PROTEIN"/>
    <property type="match status" value="1"/>
</dbReference>
<proteinExistence type="predicted"/>
<protein>
    <recommendedName>
        <fullName evidence="1">Reverse transcriptase Ty1/copia-type domain-containing protein</fullName>
    </recommendedName>
</protein>
<dbReference type="SUPFAM" id="SSF56672">
    <property type="entry name" value="DNA/RNA polymerases"/>
    <property type="match status" value="1"/>
</dbReference>
<gene>
    <name evidence="2" type="ORF">VITISV_015995</name>
</gene>
<organism evidence="2">
    <name type="scientific">Vitis vinifera</name>
    <name type="common">Grape</name>
    <dbReference type="NCBI Taxonomy" id="29760"/>
    <lineage>
        <taxon>Eukaryota</taxon>
        <taxon>Viridiplantae</taxon>
        <taxon>Streptophyta</taxon>
        <taxon>Embryophyta</taxon>
        <taxon>Tracheophyta</taxon>
        <taxon>Spermatophyta</taxon>
        <taxon>Magnoliopsida</taxon>
        <taxon>eudicotyledons</taxon>
        <taxon>Gunneridae</taxon>
        <taxon>Pentapetalae</taxon>
        <taxon>rosids</taxon>
        <taxon>Vitales</taxon>
        <taxon>Vitaceae</taxon>
        <taxon>Viteae</taxon>
        <taxon>Vitis</taxon>
    </lineage>
</organism>
<evidence type="ECO:0000313" key="2">
    <source>
        <dbReference type="EMBL" id="CAN75181.1"/>
    </source>
</evidence>
<dbReference type="PANTHER" id="PTHR11439">
    <property type="entry name" value="GAG-POL-RELATED RETROTRANSPOSON"/>
    <property type="match status" value="1"/>
</dbReference>
<dbReference type="CDD" id="cd09272">
    <property type="entry name" value="RNase_HI_RT_Ty1"/>
    <property type="match status" value="1"/>
</dbReference>
<accession>A5C0X8</accession>
<feature type="domain" description="Reverse transcriptase Ty1/copia-type" evidence="1">
    <location>
        <begin position="29"/>
        <end position="142"/>
    </location>
</feature>
<dbReference type="InterPro" id="IPR043502">
    <property type="entry name" value="DNA/RNA_pol_sf"/>
</dbReference>
<reference evidence="2" key="1">
    <citation type="journal article" date="2007" name="PLoS ONE">
        <title>The first genome sequence of an elite grapevine cultivar (Pinot noir Vitis vinifera L.): coping with a highly heterozygous genome.</title>
        <authorList>
            <person name="Velasco R."/>
            <person name="Zharkikh A."/>
            <person name="Troggio M."/>
            <person name="Cartwright D.A."/>
            <person name="Cestaro A."/>
            <person name="Pruss D."/>
            <person name="Pindo M."/>
            <person name="FitzGerald L.M."/>
            <person name="Vezzulli S."/>
            <person name="Reid J."/>
            <person name="Malacarne G."/>
            <person name="Iliev D."/>
            <person name="Coppola G."/>
            <person name="Wardell B."/>
            <person name="Micheletti D."/>
            <person name="Macalma T."/>
            <person name="Facci M."/>
            <person name="Mitchell J.T."/>
            <person name="Perazzolli M."/>
            <person name="Eldredge G."/>
            <person name="Gatto P."/>
            <person name="Oyzerski R."/>
            <person name="Moretto M."/>
            <person name="Gutin N."/>
            <person name="Stefanini M."/>
            <person name="Chen Y."/>
            <person name="Segala C."/>
            <person name="Davenport C."/>
            <person name="Dematte L."/>
            <person name="Mraz A."/>
            <person name="Battilana J."/>
            <person name="Stormo K."/>
            <person name="Costa F."/>
            <person name="Tao Q."/>
            <person name="Si-Ammour A."/>
            <person name="Harkins T."/>
            <person name="Lackey A."/>
            <person name="Perbost C."/>
            <person name="Taillon B."/>
            <person name="Stella A."/>
            <person name="Solovyev V."/>
            <person name="Fawcett J.A."/>
            <person name="Sterck L."/>
            <person name="Vandepoele K."/>
            <person name="Grando S.M."/>
            <person name="Toppo S."/>
            <person name="Moser C."/>
            <person name="Lanchbury J."/>
            <person name="Bogden R."/>
            <person name="Skolnick M."/>
            <person name="Sgaramella V."/>
            <person name="Bhatnagar S.K."/>
            <person name="Fontana P."/>
            <person name="Gutin A."/>
            <person name="Van de Peer Y."/>
            <person name="Salamini F."/>
            <person name="Viola R."/>
        </authorList>
    </citation>
    <scope>NUCLEOTIDE SEQUENCE</scope>
</reference>
<dbReference type="InterPro" id="IPR013103">
    <property type="entry name" value="RVT_2"/>
</dbReference>
<sequence>MSEEFNALINPPGLLYLPLLLKMSLGVNGSFALNLDVDNAFLQGTLSEAVYMSQPPGFVNSQFSNHVCQLKKALYGLRQAPRAWYNELRGFLLSIDFINSQSDTSLFIYSHDPFLVFILLYVDDLVLTGNSPQLLQQLTNSLNLCINHLLTHWAATKRVLRYLQGTLYHGLFLRPTTTQTLHAFPAMTRLQKTVACSSTEAEYRAIPATATELNWVQHLLKLGIVVSTARTIYCDNIGATYLCTNPVFHSRMKHVAIDFHFVCNQVSAN</sequence>
<dbReference type="EMBL" id="AM478259">
    <property type="protein sequence ID" value="CAN75181.1"/>
    <property type="molecule type" value="Genomic_DNA"/>
</dbReference>